<dbReference type="GO" id="GO:0003700">
    <property type="term" value="F:DNA-binding transcription factor activity"/>
    <property type="evidence" value="ECO:0007669"/>
    <property type="project" value="TreeGrafter"/>
</dbReference>
<dbReference type="EMBL" id="CM009749">
    <property type="protein sequence ID" value="PUZ74344.1"/>
    <property type="molecule type" value="Genomic_DNA"/>
</dbReference>
<dbReference type="STRING" id="1504633.A0A2T7F2Q5"/>
<evidence type="ECO:0008006" key="10">
    <source>
        <dbReference type="Google" id="ProtNLM"/>
    </source>
</evidence>
<feature type="domain" description="CCT" evidence="7">
    <location>
        <begin position="410"/>
        <end position="452"/>
    </location>
</feature>
<dbReference type="SMART" id="SM00336">
    <property type="entry name" value="BBOX"/>
    <property type="match status" value="2"/>
</dbReference>
<reference evidence="8 9" key="1">
    <citation type="submission" date="2018-04" db="EMBL/GenBank/DDBJ databases">
        <title>WGS assembly of Panicum hallii var. hallii HAL2.</title>
        <authorList>
            <person name="Lovell J."/>
            <person name="Jenkins J."/>
            <person name="Lowry D."/>
            <person name="Mamidi S."/>
            <person name="Sreedasyam A."/>
            <person name="Weng X."/>
            <person name="Barry K."/>
            <person name="Bonette J."/>
            <person name="Campitelli B."/>
            <person name="Daum C."/>
            <person name="Gordon S."/>
            <person name="Gould B."/>
            <person name="Lipzen A."/>
            <person name="MacQueen A."/>
            <person name="Palacio-Mejia J."/>
            <person name="Plott C."/>
            <person name="Shakirov E."/>
            <person name="Shu S."/>
            <person name="Yoshinaga Y."/>
            <person name="Zane M."/>
            <person name="Rokhsar D."/>
            <person name="Grimwood J."/>
            <person name="Schmutz J."/>
            <person name="Juenger T."/>
        </authorList>
    </citation>
    <scope>NUCLEOTIDE SEQUENCE [LARGE SCALE GENOMIC DNA]</scope>
    <source>
        <strain evidence="9">cv. HAL2</strain>
    </source>
</reference>
<keyword evidence="3" id="KW-0863">Zinc-finger</keyword>
<dbReference type="GO" id="GO:0009909">
    <property type="term" value="P:regulation of flower development"/>
    <property type="evidence" value="ECO:0007669"/>
    <property type="project" value="InterPro"/>
</dbReference>
<feature type="compositionally biased region" description="Low complexity" evidence="5">
    <location>
        <begin position="463"/>
        <end position="481"/>
    </location>
</feature>
<dbReference type="InterPro" id="IPR045281">
    <property type="entry name" value="CONSTANS-like"/>
</dbReference>
<keyword evidence="3" id="KW-0862">Zinc</keyword>
<dbReference type="OrthoDB" id="659557at2759"/>
<dbReference type="PANTHER" id="PTHR31319">
    <property type="entry name" value="ZINC FINGER PROTEIN CONSTANS-LIKE 4"/>
    <property type="match status" value="1"/>
</dbReference>
<dbReference type="Proteomes" id="UP000244336">
    <property type="component" value="Chromosome 1"/>
</dbReference>
<evidence type="ECO:0000259" key="7">
    <source>
        <dbReference type="PROSITE" id="PS51017"/>
    </source>
</evidence>
<feature type="domain" description="B box-type" evidence="6">
    <location>
        <begin position="181"/>
        <end position="228"/>
    </location>
</feature>
<gene>
    <name evidence="8" type="ORF">GQ55_1G057300</name>
</gene>
<dbReference type="Pfam" id="PF00643">
    <property type="entry name" value="zf-B_box"/>
    <property type="match status" value="1"/>
</dbReference>
<keyword evidence="9" id="KW-1185">Reference proteome</keyword>
<dbReference type="AlphaFoldDB" id="A0A2T7F2Q5"/>
<dbReference type="Pfam" id="PF06203">
    <property type="entry name" value="CCT"/>
    <property type="match status" value="1"/>
</dbReference>
<feature type="region of interest" description="Disordered" evidence="5">
    <location>
        <begin position="1"/>
        <end position="65"/>
    </location>
</feature>
<evidence type="ECO:0000256" key="2">
    <source>
        <dbReference type="ARBA" id="ARBA00023242"/>
    </source>
</evidence>
<dbReference type="GO" id="GO:0005634">
    <property type="term" value="C:nucleus"/>
    <property type="evidence" value="ECO:0007669"/>
    <property type="project" value="UniProtKB-SubCell"/>
</dbReference>
<proteinExistence type="predicted"/>
<dbReference type="InterPro" id="IPR010402">
    <property type="entry name" value="CCT_domain"/>
</dbReference>
<organism evidence="8 9">
    <name type="scientific">Panicum hallii var. hallii</name>
    <dbReference type="NCBI Taxonomy" id="1504633"/>
    <lineage>
        <taxon>Eukaryota</taxon>
        <taxon>Viridiplantae</taxon>
        <taxon>Streptophyta</taxon>
        <taxon>Embryophyta</taxon>
        <taxon>Tracheophyta</taxon>
        <taxon>Spermatophyta</taxon>
        <taxon>Magnoliopsida</taxon>
        <taxon>Liliopsida</taxon>
        <taxon>Poales</taxon>
        <taxon>Poaceae</taxon>
        <taxon>PACMAD clade</taxon>
        <taxon>Panicoideae</taxon>
        <taxon>Panicodae</taxon>
        <taxon>Paniceae</taxon>
        <taxon>Panicinae</taxon>
        <taxon>Panicum</taxon>
        <taxon>Panicum sect. Panicum</taxon>
    </lineage>
</organism>
<keyword evidence="3" id="KW-0479">Metal-binding</keyword>
<evidence type="ECO:0000256" key="5">
    <source>
        <dbReference type="SAM" id="MobiDB-lite"/>
    </source>
</evidence>
<accession>A0A2T7F2Q5</accession>
<evidence type="ECO:0000313" key="8">
    <source>
        <dbReference type="EMBL" id="PUZ74344.1"/>
    </source>
</evidence>
<evidence type="ECO:0000256" key="4">
    <source>
        <dbReference type="PROSITE-ProRule" id="PRU00357"/>
    </source>
</evidence>
<dbReference type="Gramene" id="PUZ74344">
    <property type="protein sequence ID" value="PUZ74344"/>
    <property type="gene ID" value="GQ55_1G057300"/>
</dbReference>
<protein>
    <recommendedName>
        <fullName evidence="10">CCT domain-containing protein</fullName>
    </recommendedName>
</protein>
<evidence type="ECO:0000313" key="9">
    <source>
        <dbReference type="Proteomes" id="UP000244336"/>
    </source>
</evidence>
<comment type="subcellular location">
    <subcellularLocation>
        <location evidence="1 4">Nucleus</location>
    </subcellularLocation>
</comment>
<dbReference type="PROSITE" id="PS50119">
    <property type="entry name" value="ZF_BBOX"/>
    <property type="match status" value="1"/>
</dbReference>
<name>A0A2T7F2Q5_9POAL</name>
<evidence type="ECO:0000256" key="1">
    <source>
        <dbReference type="ARBA" id="ARBA00004123"/>
    </source>
</evidence>
<keyword evidence="2 4" id="KW-0539">Nucleus</keyword>
<feature type="compositionally biased region" description="Basic residues" evidence="5">
    <location>
        <begin position="45"/>
        <end position="58"/>
    </location>
</feature>
<dbReference type="GO" id="GO:0008270">
    <property type="term" value="F:zinc ion binding"/>
    <property type="evidence" value="ECO:0007669"/>
    <property type="project" value="UniProtKB-KW"/>
</dbReference>
<dbReference type="PROSITE" id="PS51017">
    <property type="entry name" value="CCT"/>
    <property type="match status" value="1"/>
</dbReference>
<feature type="region of interest" description="Disordered" evidence="5">
    <location>
        <begin position="448"/>
        <end position="481"/>
    </location>
</feature>
<dbReference type="InterPro" id="IPR000315">
    <property type="entry name" value="Znf_B-box"/>
</dbReference>
<sequence>MSVRGPHGSHDPASARGPPPPDKSTRSTFRAFSLGPRRPTCPPSPRHRRRPMAHHHLYPRPSPIRPAWTHAPAPTQEEIPFPYKARNSRGLLPASLSLLVNPAISGKQLSRLSSVAGAGWGARRGGGDRMEVGLVARYWGVGGRLCGACGGSPAAVHCRTCPGGAYLCAGCDAGHAPAGHERVWVCEVCERAPAAVTCRADAAALCAACDADIHDANPLARRHERVPVQPIGAAAPADPLLFGAAAAEEKDAAVGGGGNNKVDGKLDFLFADVMDPFLGQDFARFPHADSVVPNNGSSGRALDLDFGGAAAAAVVAKPSYSSYTAASLGHSGSSSEVGLVPDAICGRGGSVTGGVIELDFAQSKAAYLPYVATPTHSVSSLDAGAVPDRSDGGVMAGRVAATAPAAAESREARLMRYREKRKNRRFEKTIRYASRKAYAESRPRVKGRFAKRAEDNDADADAEAAGFPREAAAAAPPKQPQPAAYHPYVLDFAAGYGVVPTF</sequence>
<dbReference type="PANTHER" id="PTHR31319:SF61">
    <property type="entry name" value="OS02G0178100 PROTEIN"/>
    <property type="match status" value="1"/>
</dbReference>
<evidence type="ECO:0000259" key="6">
    <source>
        <dbReference type="PROSITE" id="PS50119"/>
    </source>
</evidence>
<evidence type="ECO:0000256" key="3">
    <source>
        <dbReference type="PROSITE-ProRule" id="PRU00024"/>
    </source>
</evidence>